<keyword evidence="2" id="KW-1185">Reference proteome</keyword>
<protein>
    <submittedName>
        <fullName evidence="1">Uncharacterized protein</fullName>
    </submittedName>
</protein>
<name>A0A2P4XUV9_9STRA</name>
<dbReference type="EMBL" id="NCKW01007884">
    <property type="protein sequence ID" value="POM69338.1"/>
    <property type="molecule type" value="Genomic_DNA"/>
</dbReference>
<gene>
    <name evidence="1" type="ORF">PHPALM_14384</name>
</gene>
<dbReference type="AlphaFoldDB" id="A0A2P4XUV9"/>
<organism evidence="1 2">
    <name type="scientific">Phytophthora palmivora</name>
    <dbReference type="NCBI Taxonomy" id="4796"/>
    <lineage>
        <taxon>Eukaryota</taxon>
        <taxon>Sar</taxon>
        <taxon>Stramenopiles</taxon>
        <taxon>Oomycota</taxon>
        <taxon>Peronosporomycetes</taxon>
        <taxon>Peronosporales</taxon>
        <taxon>Peronosporaceae</taxon>
        <taxon>Phytophthora</taxon>
    </lineage>
</organism>
<comment type="caution">
    <text evidence="1">The sequence shown here is derived from an EMBL/GenBank/DDBJ whole genome shotgun (WGS) entry which is preliminary data.</text>
</comment>
<reference evidence="1 2" key="1">
    <citation type="journal article" date="2017" name="Genome Biol. Evol.">
        <title>Phytophthora megakarya and P. palmivora, closely related causal agents of cacao black pod rot, underwent increases in genome sizes and gene numbers by different mechanisms.</title>
        <authorList>
            <person name="Ali S.S."/>
            <person name="Shao J."/>
            <person name="Lary D.J."/>
            <person name="Kronmiller B."/>
            <person name="Shen D."/>
            <person name="Strem M.D."/>
            <person name="Amoako-Attah I."/>
            <person name="Akrofi A.Y."/>
            <person name="Begoude B.A."/>
            <person name="Ten Hoopen G.M."/>
            <person name="Coulibaly K."/>
            <person name="Kebe B.I."/>
            <person name="Melnick R.L."/>
            <person name="Guiltinan M.J."/>
            <person name="Tyler B.M."/>
            <person name="Meinhardt L.W."/>
            <person name="Bailey B.A."/>
        </authorList>
    </citation>
    <scope>NUCLEOTIDE SEQUENCE [LARGE SCALE GENOMIC DNA]</scope>
    <source>
        <strain evidence="2">sbr112.9</strain>
    </source>
</reference>
<evidence type="ECO:0000313" key="2">
    <source>
        <dbReference type="Proteomes" id="UP000237271"/>
    </source>
</evidence>
<evidence type="ECO:0000313" key="1">
    <source>
        <dbReference type="EMBL" id="POM69338.1"/>
    </source>
</evidence>
<accession>A0A2P4XUV9</accession>
<dbReference type="Proteomes" id="UP000237271">
    <property type="component" value="Unassembled WGS sequence"/>
</dbReference>
<proteinExistence type="predicted"/>
<sequence>MFPEIKVAAQLRKASVRDNSPRVKPTGIHLHVEVYKQL</sequence>